<evidence type="ECO:0000259" key="8">
    <source>
        <dbReference type="SMART" id="SM00904"/>
    </source>
</evidence>
<evidence type="ECO:0000256" key="1">
    <source>
        <dbReference type="ARBA" id="ARBA00012105"/>
    </source>
</evidence>
<dbReference type="GO" id="GO:0008531">
    <property type="term" value="F:riboflavin kinase activity"/>
    <property type="evidence" value="ECO:0007669"/>
    <property type="project" value="UniProtKB-EC"/>
</dbReference>
<evidence type="ECO:0000256" key="4">
    <source>
        <dbReference type="ARBA" id="ARBA00022679"/>
    </source>
</evidence>
<dbReference type="PANTHER" id="PTHR22749">
    <property type="entry name" value="RIBOFLAVIN KINASE/FMN ADENYLYLTRANSFERASE"/>
    <property type="match status" value="1"/>
</dbReference>
<dbReference type="SMART" id="SM00904">
    <property type="entry name" value="Flavokinase"/>
    <property type="match status" value="1"/>
</dbReference>
<dbReference type="Gene3D" id="2.40.30.30">
    <property type="entry name" value="Riboflavin kinase-like"/>
    <property type="match status" value="1"/>
</dbReference>
<dbReference type="Proteomes" id="UP000034181">
    <property type="component" value="Unassembled WGS sequence"/>
</dbReference>
<dbReference type="AlphaFoldDB" id="A0A0G0K713"/>
<comment type="caution">
    <text evidence="9">The sequence shown here is derived from an EMBL/GenBank/DDBJ whole genome shotgun (WGS) entry which is preliminary data.</text>
</comment>
<accession>A0A0G0K713</accession>
<protein>
    <recommendedName>
        <fullName evidence="1">riboflavin kinase</fullName>
        <ecNumber evidence="1">2.7.1.26</ecNumber>
    </recommendedName>
</protein>
<feature type="domain" description="Riboflavin kinase" evidence="8">
    <location>
        <begin position="1"/>
        <end position="112"/>
    </location>
</feature>
<keyword evidence="5" id="KW-0547">Nucleotide-binding</keyword>
<keyword evidence="4" id="KW-0808">Transferase</keyword>
<keyword evidence="3" id="KW-0288">FMN</keyword>
<dbReference type="GO" id="GO:0009231">
    <property type="term" value="P:riboflavin biosynthetic process"/>
    <property type="evidence" value="ECO:0007669"/>
    <property type="project" value="InterPro"/>
</dbReference>
<dbReference type="InterPro" id="IPR023465">
    <property type="entry name" value="Riboflavin_kinase_dom_sf"/>
</dbReference>
<name>A0A0G0K713_9BACT</name>
<dbReference type="SUPFAM" id="SSF82114">
    <property type="entry name" value="Riboflavin kinase-like"/>
    <property type="match status" value="1"/>
</dbReference>
<dbReference type="InterPro" id="IPR023468">
    <property type="entry name" value="Riboflavin_kinase"/>
</dbReference>
<evidence type="ECO:0000313" key="10">
    <source>
        <dbReference type="Proteomes" id="UP000034181"/>
    </source>
</evidence>
<gene>
    <name evidence="9" type="ORF">US96_C0029G0011</name>
</gene>
<comment type="catalytic activity">
    <reaction evidence="7">
        <text>riboflavin + ATP = FMN + ADP + H(+)</text>
        <dbReference type="Rhea" id="RHEA:14357"/>
        <dbReference type="ChEBI" id="CHEBI:15378"/>
        <dbReference type="ChEBI" id="CHEBI:30616"/>
        <dbReference type="ChEBI" id="CHEBI:57986"/>
        <dbReference type="ChEBI" id="CHEBI:58210"/>
        <dbReference type="ChEBI" id="CHEBI:456216"/>
        <dbReference type="EC" id="2.7.1.26"/>
    </reaction>
</comment>
<dbReference type="EMBL" id="LBUZ01000029">
    <property type="protein sequence ID" value="KKQ74597.1"/>
    <property type="molecule type" value="Genomic_DNA"/>
</dbReference>
<dbReference type="GO" id="GO:0005524">
    <property type="term" value="F:ATP binding"/>
    <property type="evidence" value="ECO:0007669"/>
    <property type="project" value="UniProtKB-KW"/>
</dbReference>
<proteinExistence type="predicted"/>
<dbReference type="PANTHER" id="PTHR22749:SF6">
    <property type="entry name" value="RIBOFLAVIN KINASE"/>
    <property type="match status" value="1"/>
</dbReference>
<evidence type="ECO:0000256" key="7">
    <source>
        <dbReference type="ARBA" id="ARBA00047880"/>
    </source>
</evidence>
<evidence type="ECO:0000256" key="5">
    <source>
        <dbReference type="ARBA" id="ARBA00022741"/>
    </source>
</evidence>
<dbReference type="InterPro" id="IPR015865">
    <property type="entry name" value="Riboflavin_kinase_bac/euk"/>
</dbReference>
<evidence type="ECO:0000256" key="6">
    <source>
        <dbReference type="ARBA" id="ARBA00022840"/>
    </source>
</evidence>
<keyword evidence="2" id="KW-0285">Flavoprotein</keyword>
<evidence type="ECO:0000313" key="9">
    <source>
        <dbReference type="EMBL" id="KKQ74597.1"/>
    </source>
</evidence>
<evidence type="ECO:0000256" key="3">
    <source>
        <dbReference type="ARBA" id="ARBA00022643"/>
    </source>
</evidence>
<dbReference type="EC" id="2.7.1.26" evidence="1"/>
<organism evidence="9 10">
    <name type="scientific">Candidatus Woesebacteria bacterium GW2011_GWB1_38_5b</name>
    <dbReference type="NCBI Taxonomy" id="1618569"/>
    <lineage>
        <taxon>Bacteria</taxon>
        <taxon>Candidatus Woeseibacteriota</taxon>
    </lineage>
</organism>
<keyword evidence="6" id="KW-0067">ATP-binding</keyword>
<dbReference type="GO" id="GO:0009398">
    <property type="term" value="P:FMN biosynthetic process"/>
    <property type="evidence" value="ECO:0007669"/>
    <property type="project" value="TreeGrafter"/>
</dbReference>
<reference evidence="9 10" key="1">
    <citation type="journal article" date="2015" name="Nature">
        <title>rRNA introns, odd ribosomes, and small enigmatic genomes across a large radiation of phyla.</title>
        <authorList>
            <person name="Brown C.T."/>
            <person name="Hug L.A."/>
            <person name="Thomas B.C."/>
            <person name="Sharon I."/>
            <person name="Castelle C.J."/>
            <person name="Singh A."/>
            <person name="Wilkins M.J."/>
            <person name="Williams K.H."/>
            <person name="Banfield J.F."/>
        </authorList>
    </citation>
    <scope>NUCLEOTIDE SEQUENCE [LARGE SCALE GENOMIC DNA]</scope>
</reference>
<dbReference type="Pfam" id="PF01687">
    <property type="entry name" value="Flavokinase"/>
    <property type="match status" value="1"/>
</dbReference>
<evidence type="ECO:0000256" key="2">
    <source>
        <dbReference type="ARBA" id="ARBA00022630"/>
    </source>
</evidence>
<sequence>MNYTVSGTVVKGAGYGKKLGFPTVNLATETKELPLQGVYAGTAELEGKKYSAGIVIGPEDRVEAHLIGYSGDAYGKTVKLEVQKFLREFKKFENEEDLIAQIEEDLKICSRV</sequence>